<dbReference type="PANTHER" id="PTHR43812">
    <property type="entry name" value="BLR2425 PROTEIN"/>
    <property type="match status" value="1"/>
</dbReference>
<evidence type="ECO:0000259" key="1">
    <source>
        <dbReference type="SMART" id="SM00903"/>
    </source>
</evidence>
<evidence type="ECO:0000313" key="3">
    <source>
        <dbReference type="Proteomes" id="UP001056201"/>
    </source>
</evidence>
<dbReference type="Proteomes" id="UP001056201">
    <property type="component" value="Chromosome 1"/>
</dbReference>
<sequence>MSTRHSYAPAQGHRLRHDPLAAILGPRPIGWISTLSETGVANLAPYSFFNVFNYRPPIVAFSSVGHKDTVRHAQRSGQFVCNLATRALAEAVNHSSIEAPPGTSEFTLCGLTPRASTLVQAPAVAESPVNLECEVLQVQRLHDRQGRPLDTWMVLGEVVMVHIDPPLLCGPDGTYDTAAAAPILRGGGPADYFEVTAAARFEMRRPAPQPQSGAT</sequence>
<dbReference type="InterPro" id="IPR002563">
    <property type="entry name" value="Flavin_Rdtase-like_dom"/>
</dbReference>
<gene>
    <name evidence="2" type="ORF">MW290_07510</name>
</gene>
<feature type="domain" description="Flavin reductase like" evidence="1">
    <location>
        <begin position="24"/>
        <end position="177"/>
    </location>
</feature>
<keyword evidence="3" id="KW-1185">Reference proteome</keyword>
<dbReference type="InterPro" id="IPR012349">
    <property type="entry name" value="Split_barrel_FMN-bd"/>
</dbReference>
<evidence type="ECO:0000313" key="2">
    <source>
        <dbReference type="EMBL" id="URI05794.1"/>
    </source>
</evidence>
<dbReference type="Gene3D" id="2.30.110.10">
    <property type="entry name" value="Electron Transport, Fmn-binding Protein, Chain A"/>
    <property type="match status" value="1"/>
</dbReference>
<dbReference type="EMBL" id="CP097635">
    <property type="protein sequence ID" value="URI05794.1"/>
    <property type="molecule type" value="Genomic_DNA"/>
</dbReference>
<accession>A0ABY4RZI3</accession>
<name>A0ABY4RZI3_AQUTE</name>
<dbReference type="SUPFAM" id="SSF50475">
    <property type="entry name" value="FMN-binding split barrel"/>
    <property type="match status" value="1"/>
</dbReference>
<protein>
    <submittedName>
        <fullName evidence="2">Flavin reductase family protein</fullName>
    </submittedName>
</protein>
<organism evidence="2 3">
    <name type="scientific">Aquincola tertiaricarbonis</name>
    <dbReference type="NCBI Taxonomy" id="391953"/>
    <lineage>
        <taxon>Bacteria</taxon>
        <taxon>Pseudomonadati</taxon>
        <taxon>Pseudomonadota</taxon>
        <taxon>Betaproteobacteria</taxon>
        <taxon>Burkholderiales</taxon>
        <taxon>Sphaerotilaceae</taxon>
        <taxon>Aquincola</taxon>
    </lineage>
</organism>
<reference evidence="2" key="1">
    <citation type="submission" date="2022-05" db="EMBL/GenBank/DDBJ databases">
        <title>An RpoN-dependent PEP-CTERM gene is involved in floc formation of an Aquincola tertiaricarbonis strain.</title>
        <authorList>
            <person name="Qiu D."/>
            <person name="Xia M."/>
        </authorList>
    </citation>
    <scope>NUCLEOTIDE SEQUENCE</scope>
    <source>
        <strain evidence="2">RN12</strain>
    </source>
</reference>
<dbReference type="PANTHER" id="PTHR43812:SF2">
    <property type="entry name" value="FLAVIN REDUCTASE LIKE DOMAIN-CONTAINING PROTEIN"/>
    <property type="match status" value="1"/>
</dbReference>
<dbReference type="SMART" id="SM00903">
    <property type="entry name" value="Flavin_Reduct"/>
    <property type="match status" value="1"/>
</dbReference>
<proteinExistence type="predicted"/>
<dbReference type="RefSeq" id="WP_250194059.1">
    <property type="nucleotide sequence ID" value="NZ_CP097635.1"/>
</dbReference>
<dbReference type="Pfam" id="PF01613">
    <property type="entry name" value="Flavin_Reduct"/>
    <property type="match status" value="1"/>
</dbReference>